<name>A0AAD7CH27_MYCRO</name>
<evidence type="ECO:0008006" key="4">
    <source>
        <dbReference type="Google" id="ProtNLM"/>
    </source>
</evidence>
<evidence type="ECO:0000313" key="2">
    <source>
        <dbReference type="EMBL" id="KAJ7648528.1"/>
    </source>
</evidence>
<dbReference type="AlphaFoldDB" id="A0AAD7CH27"/>
<protein>
    <recommendedName>
        <fullName evidence="4">F-box domain-containing protein</fullName>
    </recommendedName>
</protein>
<comment type="caution">
    <text evidence="2">The sequence shown here is derived from an EMBL/GenBank/DDBJ whole genome shotgun (WGS) entry which is preliminary data.</text>
</comment>
<accession>A0AAD7CH27</accession>
<evidence type="ECO:0000256" key="1">
    <source>
        <dbReference type="SAM" id="MobiDB-lite"/>
    </source>
</evidence>
<dbReference type="EMBL" id="JARKIE010000377">
    <property type="protein sequence ID" value="KAJ7648528.1"/>
    <property type="molecule type" value="Genomic_DNA"/>
</dbReference>
<sequence>MTGRSKLDAGSSGTRPDPDSKQDKLNFGSTVELLELHAALQVPCEAVRFLHAIAARQARHPEIGRRQLSLFGANEPSDLSIQGPEKAPIRLTASLLRQLNEFQVPPVRDDPRSGAHVRQNPIKDDEPRTTCARVLCEREMVQNDLDAIIYPVLTLPGEVTSQIFCWTVVKTGRIAFPHNLRLLGQSLHLGQICRLWCQIALSIPQLWNHMDFSINLGSDNRQIPSVSPIRTCLSRAASSPLSLFLDVTTQINDEPEYQGVEPILDAFAPHSKTWENVGFWTSLNSLRALSGIHKHLPQLKSLKLGLLDWNAPETPITLFEKAPLLQTVHLIELHSQIVTLPWSQLTVLHVEDLRAGELLD</sequence>
<keyword evidence="3" id="KW-1185">Reference proteome</keyword>
<evidence type="ECO:0000313" key="3">
    <source>
        <dbReference type="Proteomes" id="UP001221757"/>
    </source>
</evidence>
<organism evidence="2 3">
    <name type="scientific">Mycena rosella</name>
    <name type="common">Pink bonnet</name>
    <name type="synonym">Agaricus rosellus</name>
    <dbReference type="NCBI Taxonomy" id="1033263"/>
    <lineage>
        <taxon>Eukaryota</taxon>
        <taxon>Fungi</taxon>
        <taxon>Dikarya</taxon>
        <taxon>Basidiomycota</taxon>
        <taxon>Agaricomycotina</taxon>
        <taxon>Agaricomycetes</taxon>
        <taxon>Agaricomycetidae</taxon>
        <taxon>Agaricales</taxon>
        <taxon>Marasmiineae</taxon>
        <taxon>Mycenaceae</taxon>
        <taxon>Mycena</taxon>
    </lineage>
</organism>
<feature type="region of interest" description="Disordered" evidence="1">
    <location>
        <begin position="1"/>
        <end position="24"/>
    </location>
</feature>
<dbReference type="Proteomes" id="UP001221757">
    <property type="component" value="Unassembled WGS sequence"/>
</dbReference>
<gene>
    <name evidence="2" type="ORF">B0H17DRAFT_1186723</name>
</gene>
<proteinExistence type="predicted"/>
<reference evidence="2" key="1">
    <citation type="submission" date="2023-03" db="EMBL/GenBank/DDBJ databases">
        <title>Massive genome expansion in bonnet fungi (Mycena s.s.) driven by repeated elements and novel gene families across ecological guilds.</title>
        <authorList>
            <consortium name="Lawrence Berkeley National Laboratory"/>
            <person name="Harder C.B."/>
            <person name="Miyauchi S."/>
            <person name="Viragh M."/>
            <person name="Kuo A."/>
            <person name="Thoen E."/>
            <person name="Andreopoulos B."/>
            <person name="Lu D."/>
            <person name="Skrede I."/>
            <person name="Drula E."/>
            <person name="Henrissat B."/>
            <person name="Morin E."/>
            <person name="Kohler A."/>
            <person name="Barry K."/>
            <person name="LaButti K."/>
            <person name="Morin E."/>
            <person name="Salamov A."/>
            <person name="Lipzen A."/>
            <person name="Mereny Z."/>
            <person name="Hegedus B."/>
            <person name="Baldrian P."/>
            <person name="Stursova M."/>
            <person name="Weitz H."/>
            <person name="Taylor A."/>
            <person name="Grigoriev I.V."/>
            <person name="Nagy L.G."/>
            <person name="Martin F."/>
            <person name="Kauserud H."/>
        </authorList>
    </citation>
    <scope>NUCLEOTIDE SEQUENCE</scope>
    <source>
        <strain evidence="2">CBHHK067</strain>
    </source>
</reference>